<sequence length="1009" mass="111533">MGKPLQLLIGILSSVSCNGYENLALYKSTWEQYPFIGQPWGADKAVDGRYTDLSAGGGQCTLSGNSKDTAEWRVDLGGVFSVHHVFIQYRTDNIVWDETNGYTPRFLGFSIYISNKTNKNEGALCFKDNNHTRATIPNPVNIPCRYHGRYVIYYNDRTHPPYPDGYSDFAYNELCEVEVYGCPTAGYYGESCSLPCPQNCQKNRCDIVEGNCLGCLIGYRGPTCNEKCRGNTYGMECTQVCGNCLNGEQCDHVNGSCANGCDKGTHGDKCDKACSIGRYGYNCQDMCSINCGSPERCDRVTGQCEDGCQVGWKGTTCDKECDGGFYGQNCSKICGNCFRKDQCQFMNGTCLNGCDSGYWGERCTKICGNNTYGPACSQTCGNCLYVNGEQCHHVTGQCPRDCVAGFQGKLCNEANTHSSISDDSFQYYPAIVYSLVALLFISVAINMIQCLRNRRIPLRGHISSQQNKDQSPTINLDKIYDTATEDSSGYQELGQFHDVSNYDKLHLLTAMSAAFQPLMRMIYENLALKKSAWQDTSYPAPWGADRAVDGQFSNLSAFGAQCAITDIGKSTAEWRVDLGSILSIHHIFIQYRTDNLPWDENNGYTARFLGFSVYISNTTSKEDGILCFKDTKYTRATIPNPVNITCRYHGRYVIYYNDRENPPYPDGYSAMAISELCEVEVYGCSPKKYGESCSIQCPQTCQEGHCDIVTGACLGCVPGYTGQMCTEECQNNTYGLECTEICGKCMHGEQCHHVNGSCFGGCAKGRKGVKCNQVCPVGRYDYNCQKNCSIHCFVPERCDRVTGQCEGGCQVGWRLPTCHTKCDNRMYGRNCSETCGFCLGKEQCHVINGVCANGCSDGFLGTRCTQVCGNNTYGPNCSLTCGNCLYLYGEQCHHVTGHCPRDCAAGFQGDRCMEVKAEQSSATESSSHLMPVVIPLVVLLSVCVVIIIVLIVKVRRLSSTNQEHKTRKKNKDPPKSTVPENIYEIACDDNSGYQELGEFNNISTYDKLK</sequence>
<evidence type="ECO:0000313" key="3">
    <source>
        <dbReference type="Proteomes" id="UP000694844"/>
    </source>
</evidence>
<organism evidence="3 4">
    <name type="scientific">Crassostrea virginica</name>
    <name type="common">Eastern oyster</name>
    <dbReference type="NCBI Taxonomy" id="6565"/>
    <lineage>
        <taxon>Eukaryota</taxon>
        <taxon>Metazoa</taxon>
        <taxon>Spiralia</taxon>
        <taxon>Lophotrochozoa</taxon>
        <taxon>Mollusca</taxon>
        <taxon>Bivalvia</taxon>
        <taxon>Autobranchia</taxon>
        <taxon>Pteriomorphia</taxon>
        <taxon>Ostreida</taxon>
        <taxon>Ostreoidea</taxon>
        <taxon>Ostreidae</taxon>
        <taxon>Crassostrea</taxon>
    </lineage>
</organism>
<feature type="domain" description="EGF-like" evidence="2">
    <location>
        <begin position="783"/>
        <end position="819"/>
    </location>
</feature>
<dbReference type="InterPro" id="IPR000742">
    <property type="entry name" value="EGF"/>
</dbReference>
<dbReference type="RefSeq" id="XP_022307986.1">
    <property type="nucleotide sequence ID" value="XM_022452278.1"/>
</dbReference>
<keyword evidence="1" id="KW-1133">Transmembrane helix</keyword>
<dbReference type="AlphaFoldDB" id="A0A8B8BYS2"/>
<gene>
    <name evidence="4" type="primary">LOC111113987</name>
</gene>
<feature type="domain" description="EGF-like" evidence="2">
    <location>
        <begin position="375"/>
        <end position="412"/>
    </location>
</feature>
<dbReference type="InterPro" id="IPR008979">
    <property type="entry name" value="Galactose-bd-like_sf"/>
</dbReference>
<proteinExistence type="predicted"/>
<dbReference type="Gene3D" id="2.60.120.260">
    <property type="entry name" value="Galactose-binding domain-like"/>
    <property type="match status" value="2"/>
</dbReference>
<feature type="domain" description="EGF-like" evidence="2">
    <location>
        <begin position="329"/>
        <end position="364"/>
    </location>
</feature>
<feature type="domain" description="EGF-like" evidence="2">
    <location>
        <begin position="236"/>
        <end position="271"/>
    </location>
</feature>
<feature type="domain" description="EGF-like" evidence="2">
    <location>
        <begin position="692"/>
        <end position="726"/>
    </location>
</feature>
<dbReference type="PROSITE" id="PS51257">
    <property type="entry name" value="PROKAR_LIPOPROTEIN"/>
    <property type="match status" value="1"/>
</dbReference>
<protein>
    <submittedName>
        <fullName evidence="4">Uncharacterized protein LOC111113987</fullName>
    </submittedName>
</protein>
<dbReference type="GeneID" id="111113987"/>
<keyword evidence="3" id="KW-1185">Reference proteome</keyword>
<dbReference type="PANTHER" id="PTHR24035">
    <property type="entry name" value="MULTIPLE EPIDERMAL GROWTH FACTOR-LIKE DOMAINS PROTEIN"/>
    <property type="match status" value="1"/>
</dbReference>
<dbReference type="PANTHER" id="PTHR24035:SF109">
    <property type="entry name" value="PROTEIN DRAPER"/>
    <property type="match status" value="1"/>
</dbReference>
<dbReference type="SMART" id="SM00181">
    <property type="entry name" value="EGF"/>
    <property type="match status" value="10"/>
</dbReference>
<feature type="transmembrane region" description="Helical" evidence="1">
    <location>
        <begin position="929"/>
        <end position="952"/>
    </location>
</feature>
<feature type="domain" description="EGF-like" evidence="2">
    <location>
        <begin position="876"/>
        <end position="913"/>
    </location>
</feature>
<dbReference type="OrthoDB" id="10435230at2759"/>
<dbReference type="Proteomes" id="UP000694844">
    <property type="component" value="Chromosome 9"/>
</dbReference>
<dbReference type="KEGG" id="cvn:111113987"/>
<reference evidence="4" key="1">
    <citation type="submission" date="2025-08" db="UniProtKB">
        <authorList>
            <consortium name="RefSeq"/>
        </authorList>
    </citation>
    <scope>IDENTIFICATION</scope>
    <source>
        <tissue evidence="4">Whole sample</tissue>
    </source>
</reference>
<feature type="domain" description="EGF-like" evidence="2">
    <location>
        <begin position="830"/>
        <end position="865"/>
    </location>
</feature>
<feature type="domain" description="EGF-like" evidence="2">
    <location>
        <begin position="286"/>
        <end position="318"/>
    </location>
</feature>
<keyword evidence="1" id="KW-0472">Membrane</keyword>
<feature type="domain" description="EGF-like" evidence="2">
    <location>
        <begin position="737"/>
        <end position="772"/>
    </location>
</feature>
<evidence type="ECO:0000313" key="4">
    <source>
        <dbReference type="RefSeq" id="XP_022307986.1"/>
    </source>
</evidence>
<keyword evidence="1" id="KW-0812">Transmembrane</keyword>
<dbReference type="SUPFAM" id="SSF49785">
    <property type="entry name" value="Galactose-binding domain-like"/>
    <property type="match status" value="2"/>
</dbReference>
<accession>A0A8B8BYS2</accession>
<feature type="domain" description="EGF-like" evidence="2">
    <location>
        <begin position="195"/>
        <end position="225"/>
    </location>
</feature>
<name>A0A8B8BYS2_CRAVI</name>
<dbReference type="InterPro" id="IPR052108">
    <property type="entry name" value="MEGF/SIB"/>
</dbReference>
<evidence type="ECO:0000259" key="2">
    <source>
        <dbReference type="SMART" id="SM00181"/>
    </source>
</evidence>
<evidence type="ECO:0000256" key="1">
    <source>
        <dbReference type="SAM" id="Phobius"/>
    </source>
</evidence>
<dbReference type="Gene3D" id="2.170.300.10">
    <property type="entry name" value="Tie2 ligand-binding domain superfamily"/>
    <property type="match status" value="2"/>
</dbReference>